<keyword evidence="2" id="KW-1185">Reference proteome</keyword>
<dbReference type="STRING" id="458817.Shal_1269"/>
<dbReference type="KEGG" id="shl:Shal_1269"/>
<name>B0TKN6_SHEHH</name>
<evidence type="ECO:0000313" key="2">
    <source>
        <dbReference type="Proteomes" id="UP000001317"/>
    </source>
</evidence>
<dbReference type="Proteomes" id="UP000001317">
    <property type="component" value="Chromosome"/>
</dbReference>
<accession>B0TKN6</accession>
<proteinExistence type="predicted"/>
<sequence>MMLIALVSGCSIGHAYKAAKAMANYEVMGTAAPEFSFEEMRMTFPKPRSADRTKLLTCFTTTGLFADTSENSARKVANAYLKTKLPHRITTSSEFFDHNGHVCFEFETVINH</sequence>
<dbReference type="HOGENOM" id="CLU_2144121_0_0_6"/>
<reference evidence="1" key="1">
    <citation type="submission" date="2008-01" db="EMBL/GenBank/DDBJ databases">
        <title>Complete sequence of Shewanella halifaxensis HAW-EB4.</title>
        <authorList>
            <consortium name="US DOE Joint Genome Institute"/>
            <person name="Copeland A."/>
            <person name="Lucas S."/>
            <person name="Lapidus A."/>
            <person name="Glavina del Rio T."/>
            <person name="Dalin E."/>
            <person name="Tice H."/>
            <person name="Bruce D."/>
            <person name="Goodwin L."/>
            <person name="Pitluck S."/>
            <person name="Sims D."/>
            <person name="Brettin T."/>
            <person name="Detter J.C."/>
            <person name="Han C."/>
            <person name="Kuske C.R."/>
            <person name="Schmutz J."/>
            <person name="Larimer F."/>
            <person name="Land M."/>
            <person name="Hauser L."/>
            <person name="Kyrpides N."/>
            <person name="Kim E."/>
            <person name="Zhao J.-S."/>
            <person name="Richardson P."/>
        </authorList>
    </citation>
    <scope>NUCLEOTIDE SEQUENCE [LARGE SCALE GENOMIC DNA]</scope>
    <source>
        <strain evidence="1">HAW-EB4</strain>
    </source>
</reference>
<organism evidence="1 2">
    <name type="scientific">Shewanella halifaxensis (strain HAW-EB4)</name>
    <dbReference type="NCBI Taxonomy" id="458817"/>
    <lineage>
        <taxon>Bacteria</taxon>
        <taxon>Pseudomonadati</taxon>
        <taxon>Pseudomonadota</taxon>
        <taxon>Gammaproteobacteria</taxon>
        <taxon>Alteromonadales</taxon>
        <taxon>Shewanellaceae</taxon>
        <taxon>Shewanella</taxon>
    </lineage>
</organism>
<dbReference type="EMBL" id="CP000931">
    <property type="protein sequence ID" value="ABZ75838.1"/>
    <property type="molecule type" value="Genomic_DNA"/>
</dbReference>
<dbReference type="AlphaFoldDB" id="B0TKN6"/>
<gene>
    <name evidence="1" type="ordered locus">Shal_1269</name>
</gene>
<evidence type="ECO:0000313" key="1">
    <source>
        <dbReference type="EMBL" id="ABZ75838.1"/>
    </source>
</evidence>
<protein>
    <submittedName>
        <fullName evidence="1">Uncharacterized protein</fullName>
    </submittedName>
</protein>